<comment type="caution">
    <text evidence="5">The sequence shown here is derived from an EMBL/GenBank/DDBJ whole genome shotgun (WGS) entry which is preliminary data.</text>
</comment>
<sequence>MAPTSTAISGQLRQLVYYHLDNYSYDNALFYAERLTAHDPRSSESVYLLALSHFRLGDYRTACEYSKAVAYRGSHLGCAFVFAQACLILERYKDGITALEKSRGLWTHKTSFGRHTATSRAPHPDAATVFSLLGKLYRLYDDKKKAIICFEESLKANPFMWDAFTALCDMGINVRTQNIFKLNDTLLQGFENDLPAGIISDGGFVNPMDPVAKKSSLRTAIYENADPFDAHRAAAGNEMFSSNNLSSFDAAENEFMAKINAARSRMASGSLRIPDGLETPPTNNQDHTNVPRLGLAQEPAYGAPKKTRNVQAAETLDIPPKVSYRLGSRRNQRPQDKAQDELLPESDPVTSRPPITTAPGFERKRTVSGHPVQPRQQSEEPGAPPRRSTRINMFRGGNSKANSGAATVGAAATRELKKARPPISRIMRPTTSSGTSVGRAVSGNRKPMDDNGMDVDHAEAPRIKEPPPQAPLVKPAEPEPVKVEETLKYLLDLLKKFGTGYFALSQFQCSESIIAFNSLPRVHQETPWVLSQMGRAYYEQANYGEAEKQYRRLRILAPTRLEDMEVYSTILWFLKRETDLCFLAHDLVDSSWHSPQAWCALGNAWSLARDHEQALRCFKRATQLNPSFAYAFTLQGHEHVANEEYEKALTAYRQAISADRRHYNAYYGIGRVYEKLGNYDKAYTHFHTASVINPTNAVLICCIGNVLERQRQTVQALQYFSKATELAPSAAQTRYKKARALLALNQLDAAQKELEILKHLAPDEATVHFLLGKLYKSLNDKGQAVRHFTIALNLDPKASQQIKEAIESLEEEDSYEDSMMA</sequence>
<evidence type="ECO:0000313" key="6">
    <source>
        <dbReference type="Proteomes" id="UP001396898"/>
    </source>
</evidence>
<feature type="region of interest" description="Disordered" evidence="4">
    <location>
        <begin position="296"/>
        <end position="408"/>
    </location>
</feature>
<feature type="repeat" description="TPR" evidence="3">
    <location>
        <begin position="595"/>
        <end position="628"/>
    </location>
</feature>
<protein>
    <recommendedName>
        <fullName evidence="7">Anaphase-promoting complex subunit 3</fullName>
    </recommendedName>
</protein>
<comment type="similarity">
    <text evidence="2">Belongs to the APC3/CDC27 family.</text>
</comment>
<evidence type="ECO:0000256" key="3">
    <source>
        <dbReference type="PROSITE-ProRule" id="PRU00339"/>
    </source>
</evidence>
<dbReference type="SMART" id="SM00028">
    <property type="entry name" value="TPR"/>
    <property type="match status" value="9"/>
</dbReference>
<keyword evidence="6" id="KW-1185">Reference proteome</keyword>
<proteinExistence type="inferred from homology"/>
<feature type="repeat" description="TPR" evidence="3">
    <location>
        <begin position="697"/>
        <end position="730"/>
    </location>
</feature>
<evidence type="ECO:0000256" key="1">
    <source>
        <dbReference type="ARBA" id="ARBA00022803"/>
    </source>
</evidence>
<dbReference type="Pfam" id="PF13181">
    <property type="entry name" value="TPR_8"/>
    <property type="match status" value="1"/>
</dbReference>
<dbReference type="Pfam" id="PF14559">
    <property type="entry name" value="TPR_19"/>
    <property type="match status" value="1"/>
</dbReference>
<dbReference type="PANTHER" id="PTHR12558">
    <property type="entry name" value="CELL DIVISION CYCLE 16,23,27"/>
    <property type="match status" value="1"/>
</dbReference>
<dbReference type="Pfam" id="PF12895">
    <property type="entry name" value="ANAPC3"/>
    <property type="match status" value="1"/>
</dbReference>
<gene>
    <name evidence="5" type="ORF">PG991_004644</name>
</gene>
<dbReference type="PANTHER" id="PTHR12558:SF13">
    <property type="entry name" value="CELL DIVISION CYCLE PROTEIN 27 HOMOLOG"/>
    <property type="match status" value="1"/>
</dbReference>
<evidence type="ECO:0008006" key="7">
    <source>
        <dbReference type="Google" id="ProtNLM"/>
    </source>
</evidence>
<dbReference type="InterPro" id="IPR011990">
    <property type="entry name" value="TPR-like_helical_dom_sf"/>
</dbReference>
<dbReference type="Proteomes" id="UP001396898">
    <property type="component" value="Unassembled WGS sequence"/>
</dbReference>
<dbReference type="PROSITE" id="PS50293">
    <property type="entry name" value="TPR_REGION"/>
    <property type="match status" value="1"/>
</dbReference>
<dbReference type="EMBL" id="JAQQWI010000007">
    <property type="protein sequence ID" value="KAK8027588.1"/>
    <property type="molecule type" value="Genomic_DNA"/>
</dbReference>
<reference evidence="5 6" key="1">
    <citation type="submission" date="2023-01" db="EMBL/GenBank/DDBJ databases">
        <title>Analysis of 21 Apiospora genomes using comparative genomics revels a genus with tremendous synthesis potential of carbohydrate active enzymes and secondary metabolites.</title>
        <authorList>
            <person name="Sorensen T."/>
        </authorList>
    </citation>
    <scope>NUCLEOTIDE SEQUENCE [LARGE SCALE GENOMIC DNA]</scope>
    <source>
        <strain evidence="5 6">CBS 20057</strain>
    </source>
</reference>
<feature type="repeat" description="TPR" evidence="3">
    <location>
        <begin position="765"/>
        <end position="798"/>
    </location>
</feature>
<dbReference type="Pfam" id="PF13432">
    <property type="entry name" value="TPR_16"/>
    <property type="match status" value="1"/>
</dbReference>
<feature type="repeat" description="TPR" evidence="3">
    <location>
        <begin position="629"/>
        <end position="662"/>
    </location>
</feature>
<name>A0ABR1S741_9PEZI</name>
<dbReference type="Pfam" id="PF00515">
    <property type="entry name" value="TPR_1"/>
    <property type="match status" value="1"/>
</dbReference>
<keyword evidence="1 3" id="KW-0802">TPR repeat</keyword>
<feature type="region of interest" description="Disordered" evidence="4">
    <location>
        <begin position="271"/>
        <end position="290"/>
    </location>
</feature>
<feature type="region of interest" description="Disordered" evidence="4">
    <location>
        <begin position="425"/>
        <end position="451"/>
    </location>
</feature>
<dbReference type="PROSITE" id="PS50005">
    <property type="entry name" value="TPR"/>
    <property type="match status" value="7"/>
</dbReference>
<dbReference type="Gene3D" id="1.25.40.10">
    <property type="entry name" value="Tetratricopeptide repeat domain"/>
    <property type="match status" value="4"/>
</dbReference>
<feature type="repeat" description="TPR" evidence="3">
    <location>
        <begin position="527"/>
        <end position="560"/>
    </location>
</feature>
<evidence type="ECO:0000313" key="5">
    <source>
        <dbReference type="EMBL" id="KAK8027588.1"/>
    </source>
</evidence>
<evidence type="ECO:0000256" key="4">
    <source>
        <dbReference type="SAM" id="MobiDB-lite"/>
    </source>
</evidence>
<dbReference type="SUPFAM" id="SSF48452">
    <property type="entry name" value="TPR-like"/>
    <property type="match status" value="2"/>
</dbReference>
<feature type="repeat" description="TPR" evidence="3">
    <location>
        <begin position="663"/>
        <end position="696"/>
    </location>
</feature>
<dbReference type="InterPro" id="IPR019734">
    <property type="entry name" value="TPR_rpt"/>
</dbReference>
<evidence type="ECO:0000256" key="2">
    <source>
        <dbReference type="ARBA" id="ARBA00038210"/>
    </source>
</evidence>
<feature type="repeat" description="TPR" evidence="3">
    <location>
        <begin position="127"/>
        <end position="160"/>
    </location>
</feature>
<accession>A0ABR1S741</accession>
<organism evidence="5 6">
    <name type="scientific">Apiospora marii</name>
    <dbReference type="NCBI Taxonomy" id="335849"/>
    <lineage>
        <taxon>Eukaryota</taxon>
        <taxon>Fungi</taxon>
        <taxon>Dikarya</taxon>
        <taxon>Ascomycota</taxon>
        <taxon>Pezizomycotina</taxon>
        <taxon>Sordariomycetes</taxon>
        <taxon>Xylariomycetidae</taxon>
        <taxon>Amphisphaeriales</taxon>
        <taxon>Apiosporaceae</taxon>
        <taxon>Apiospora</taxon>
    </lineage>
</organism>